<dbReference type="GO" id="GO:0005615">
    <property type="term" value="C:extracellular space"/>
    <property type="evidence" value="ECO:0007669"/>
    <property type="project" value="UniProtKB-KW"/>
</dbReference>
<dbReference type="OrthoDB" id="8905061at2759"/>
<comment type="subcellular location">
    <subcellularLocation>
        <location evidence="4">Secreted</location>
    </subcellularLocation>
</comment>
<dbReference type="Gene3D" id="2.40.50.40">
    <property type="match status" value="1"/>
</dbReference>
<reference evidence="6 7" key="1">
    <citation type="submission" date="2020-03" db="EMBL/GenBank/DDBJ databases">
        <title>Dissostichus mawsoni Genome sequencing and assembly.</title>
        <authorList>
            <person name="Park H."/>
        </authorList>
    </citation>
    <scope>NUCLEOTIDE SEQUENCE [LARGE SCALE GENOMIC DNA]</scope>
    <source>
        <strain evidence="6">DM0001</strain>
        <tissue evidence="6">Muscle</tissue>
    </source>
</reference>
<feature type="domain" description="Chemokine interleukin-8-like" evidence="5">
    <location>
        <begin position="30"/>
        <end position="83"/>
    </location>
</feature>
<sequence>MLCHHGSEVVFAIVCLCTLAISSTEAGIPKCCFSVKTDIPLRVLVRVQRWSVQQSSGACDIPALILHIKGLRKPICAHPKLKRALMALQARVKRSRKTA</sequence>
<keyword evidence="4" id="KW-0964">Secreted</keyword>
<name>A0A7J5YS38_DISMA</name>
<protein>
    <recommendedName>
        <fullName evidence="4">C-C motif chemokine</fullName>
    </recommendedName>
</protein>
<evidence type="ECO:0000256" key="1">
    <source>
        <dbReference type="ARBA" id="ARBA00010868"/>
    </source>
</evidence>
<comment type="caution">
    <text evidence="6">The sequence shown here is derived from an EMBL/GenBank/DDBJ whole genome shotgun (WGS) entry which is preliminary data.</text>
</comment>
<dbReference type="AlphaFoldDB" id="A0A7J5YS38"/>
<evidence type="ECO:0000256" key="4">
    <source>
        <dbReference type="RuleBase" id="RU361150"/>
    </source>
</evidence>
<dbReference type="Proteomes" id="UP000518266">
    <property type="component" value="Unassembled WGS sequence"/>
</dbReference>
<comment type="similarity">
    <text evidence="1 4">Belongs to the intercrine beta (chemokine CC) family.</text>
</comment>
<dbReference type="InterPro" id="IPR036048">
    <property type="entry name" value="Interleukin_8-like_sf"/>
</dbReference>
<dbReference type="GO" id="GO:0006955">
    <property type="term" value="P:immune response"/>
    <property type="evidence" value="ECO:0007669"/>
    <property type="project" value="InterPro"/>
</dbReference>
<dbReference type="SUPFAM" id="SSF54117">
    <property type="entry name" value="Interleukin 8-like chemokines"/>
    <property type="match status" value="1"/>
</dbReference>
<dbReference type="GO" id="GO:0008009">
    <property type="term" value="F:chemokine activity"/>
    <property type="evidence" value="ECO:0007669"/>
    <property type="project" value="InterPro"/>
</dbReference>
<organism evidence="6 7">
    <name type="scientific">Dissostichus mawsoni</name>
    <name type="common">Antarctic cod</name>
    <dbReference type="NCBI Taxonomy" id="36200"/>
    <lineage>
        <taxon>Eukaryota</taxon>
        <taxon>Metazoa</taxon>
        <taxon>Chordata</taxon>
        <taxon>Craniata</taxon>
        <taxon>Vertebrata</taxon>
        <taxon>Euteleostomi</taxon>
        <taxon>Actinopterygii</taxon>
        <taxon>Neopterygii</taxon>
        <taxon>Teleostei</taxon>
        <taxon>Neoteleostei</taxon>
        <taxon>Acanthomorphata</taxon>
        <taxon>Eupercaria</taxon>
        <taxon>Perciformes</taxon>
        <taxon>Notothenioidei</taxon>
        <taxon>Nototheniidae</taxon>
        <taxon>Dissostichus</taxon>
    </lineage>
</organism>
<evidence type="ECO:0000313" key="6">
    <source>
        <dbReference type="EMBL" id="KAF3851237.1"/>
    </source>
</evidence>
<keyword evidence="7" id="KW-1185">Reference proteome</keyword>
<dbReference type="InterPro" id="IPR001811">
    <property type="entry name" value="Chemokine_IL8-like_dom"/>
</dbReference>
<dbReference type="Pfam" id="PF00048">
    <property type="entry name" value="IL8"/>
    <property type="match status" value="1"/>
</dbReference>
<proteinExistence type="inferred from homology"/>
<dbReference type="InterPro" id="IPR000827">
    <property type="entry name" value="Chemokine_CC_CS"/>
</dbReference>
<evidence type="ECO:0000256" key="2">
    <source>
        <dbReference type="ARBA" id="ARBA00022514"/>
    </source>
</evidence>
<evidence type="ECO:0000313" key="7">
    <source>
        <dbReference type="Proteomes" id="UP000518266"/>
    </source>
</evidence>
<keyword evidence="3" id="KW-1015">Disulfide bond</keyword>
<keyword evidence="2 4" id="KW-0202">Cytokine</keyword>
<dbReference type="EMBL" id="JAAKFY010000010">
    <property type="protein sequence ID" value="KAF3851237.1"/>
    <property type="molecule type" value="Genomic_DNA"/>
</dbReference>
<evidence type="ECO:0000256" key="3">
    <source>
        <dbReference type="ARBA" id="ARBA00023157"/>
    </source>
</evidence>
<dbReference type="PROSITE" id="PS00472">
    <property type="entry name" value="SMALL_CYTOKINES_CC"/>
    <property type="match status" value="1"/>
</dbReference>
<feature type="chain" id="PRO_5029932256" description="C-C motif chemokine" evidence="4">
    <location>
        <begin position="27"/>
        <end position="99"/>
    </location>
</feature>
<keyword evidence="4" id="KW-0145">Chemotaxis</keyword>
<keyword evidence="4" id="KW-0732">Signal</keyword>
<gene>
    <name evidence="6" type="ORF">F7725_013009</name>
</gene>
<accession>A0A7J5YS38</accession>
<feature type="signal peptide" evidence="4">
    <location>
        <begin position="1"/>
        <end position="26"/>
    </location>
</feature>
<evidence type="ECO:0000259" key="5">
    <source>
        <dbReference type="Pfam" id="PF00048"/>
    </source>
</evidence>